<evidence type="ECO:0000259" key="1">
    <source>
        <dbReference type="Pfam" id="PF00148"/>
    </source>
</evidence>
<dbReference type="InterPro" id="IPR000510">
    <property type="entry name" value="Nase/OxRdtase_comp1"/>
</dbReference>
<name>A0A1I4N5G0_9FIRM</name>
<gene>
    <name evidence="2" type="ORF">SAMN04490355_104113</name>
</gene>
<feature type="domain" description="Nitrogenase/oxidoreductase component 1" evidence="1">
    <location>
        <begin position="16"/>
        <end position="420"/>
    </location>
</feature>
<proteinExistence type="predicted"/>
<dbReference type="OrthoDB" id="9767044at2"/>
<dbReference type="RefSeq" id="WP_090940967.1">
    <property type="nucleotide sequence ID" value="NZ_FOTS01000041.1"/>
</dbReference>
<reference evidence="3" key="1">
    <citation type="submission" date="2016-10" db="EMBL/GenBank/DDBJ databases">
        <authorList>
            <person name="Varghese N."/>
            <person name="Submissions S."/>
        </authorList>
    </citation>
    <scope>NUCLEOTIDE SEQUENCE [LARGE SCALE GENOMIC DNA]</scope>
    <source>
        <strain evidence="3">DSM 13327</strain>
    </source>
</reference>
<keyword evidence="3" id="KW-1185">Reference proteome</keyword>
<organism evidence="2 3">
    <name type="scientific">Pelosinus propionicus DSM 13327</name>
    <dbReference type="NCBI Taxonomy" id="1123291"/>
    <lineage>
        <taxon>Bacteria</taxon>
        <taxon>Bacillati</taxon>
        <taxon>Bacillota</taxon>
        <taxon>Negativicutes</taxon>
        <taxon>Selenomonadales</taxon>
        <taxon>Sporomusaceae</taxon>
        <taxon>Pelosinus</taxon>
    </lineage>
</organism>
<dbReference type="PANTHER" id="PTHR33712:SF7">
    <property type="entry name" value="LIGHT-INDEPENDENT PROTOCHLOROPHYLLIDE REDUCTASE SUBUNIT B"/>
    <property type="match status" value="1"/>
</dbReference>
<dbReference type="Proteomes" id="UP000199520">
    <property type="component" value="Unassembled WGS sequence"/>
</dbReference>
<dbReference type="STRING" id="1123291.SAMN04490355_104113"/>
<dbReference type="PANTHER" id="PTHR33712">
    <property type="entry name" value="LIGHT-INDEPENDENT PROTOCHLOROPHYLLIDE REDUCTASE SUBUNIT B"/>
    <property type="match status" value="1"/>
</dbReference>
<dbReference type="GO" id="GO:0016491">
    <property type="term" value="F:oxidoreductase activity"/>
    <property type="evidence" value="ECO:0007669"/>
    <property type="project" value="InterPro"/>
</dbReference>
<evidence type="ECO:0000313" key="3">
    <source>
        <dbReference type="Proteomes" id="UP000199520"/>
    </source>
</evidence>
<dbReference type="SUPFAM" id="SSF53807">
    <property type="entry name" value="Helical backbone' metal receptor"/>
    <property type="match status" value="1"/>
</dbReference>
<sequence>MVTSLSTYMCKEGNSCGLTGASTFFSGIPDAVMVLNSSLWCYFSAHEYIEKQCPTARMRFFCSQRNKDAVFAGTEQYLLHILQSIQQTAQPSVVLLANSCTDSTRNEDLLQIAKQANLNCPVICLDRHDLEEGFWAGYQAAAKAYFREVPLQLRTAIKSGTVNLLGCSVGYYNAVHDLQELRRMLTLAGYEVIACPGAGSTMQEIINMTQAQLNIVVHHELGHELAELLEEQYDMPYVSLLPPYGIQGSLSWLKAIDYYMSGESNGLKALQQEANYLEQKHGIMNKEQQKIWGNIWFDSVLIAAPASVAFAISQAVRGEWINAKKIITVLQNGVAFKQSYPEYVGIVLDGYKDQQKIEQHLTGLRGGLLMASSKEKAILHQKAVKDVAYQHISSPVYDEMILKHRPFMGLQGSSRMIEGLWNQYIQRQEKPDFIKKAMVT</sequence>
<protein>
    <submittedName>
        <fullName evidence="2">Nitrogenase molybdenum-cofactor synthesis protein NifE</fullName>
    </submittedName>
</protein>
<dbReference type="Pfam" id="PF00148">
    <property type="entry name" value="Oxidored_nitro"/>
    <property type="match status" value="1"/>
</dbReference>
<dbReference type="EMBL" id="FOTS01000041">
    <property type="protein sequence ID" value="SFM10556.1"/>
    <property type="molecule type" value="Genomic_DNA"/>
</dbReference>
<dbReference type="AlphaFoldDB" id="A0A1I4N5G0"/>
<dbReference type="InterPro" id="IPR050152">
    <property type="entry name" value="ChlB/BchB/BchZ"/>
</dbReference>
<evidence type="ECO:0000313" key="2">
    <source>
        <dbReference type="EMBL" id="SFM10556.1"/>
    </source>
</evidence>
<dbReference type="Gene3D" id="3.40.50.1980">
    <property type="entry name" value="Nitrogenase molybdenum iron protein domain"/>
    <property type="match status" value="3"/>
</dbReference>
<accession>A0A1I4N5G0</accession>